<evidence type="ECO:0000259" key="3">
    <source>
        <dbReference type="PROSITE" id="PS51388"/>
    </source>
</evidence>
<dbReference type="InterPro" id="IPR000375">
    <property type="entry name" value="Dynamin_stalk"/>
</dbReference>
<keyword evidence="2" id="KW-0342">GTP-binding</keyword>
<accession>A0A3R7GBY0</accession>
<dbReference type="Proteomes" id="UP000285624">
    <property type="component" value="Unassembled WGS sequence"/>
</dbReference>
<dbReference type="Pfam" id="PF00350">
    <property type="entry name" value="Dynamin_N"/>
    <property type="match status" value="1"/>
</dbReference>
<dbReference type="PANTHER" id="PTHR11566">
    <property type="entry name" value="DYNAMIN"/>
    <property type="match status" value="1"/>
</dbReference>
<dbReference type="GO" id="GO:0005874">
    <property type="term" value="C:microtubule"/>
    <property type="evidence" value="ECO:0007669"/>
    <property type="project" value="TreeGrafter"/>
</dbReference>
<name>A0A3R7GBY0_9STRA</name>
<evidence type="ECO:0008006" key="10">
    <source>
        <dbReference type="Google" id="ProtNLM"/>
    </source>
</evidence>
<dbReference type="GO" id="GO:0016020">
    <property type="term" value="C:membrane"/>
    <property type="evidence" value="ECO:0007669"/>
    <property type="project" value="TreeGrafter"/>
</dbReference>
<dbReference type="STRING" id="325452.A0A3R7GBY0"/>
<dbReference type="Pfam" id="PF02212">
    <property type="entry name" value="GED"/>
    <property type="match status" value="1"/>
</dbReference>
<organism evidence="6 9">
    <name type="scientific">Phytophthora kernoviae</name>
    <dbReference type="NCBI Taxonomy" id="325452"/>
    <lineage>
        <taxon>Eukaryota</taxon>
        <taxon>Sar</taxon>
        <taxon>Stramenopiles</taxon>
        <taxon>Oomycota</taxon>
        <taxon>Peronosporomycetes</taxon>
        <taxon>Peronosporales</taxon>
        <taxon>Peronosporaceae</taxon>
        <taxon>Phytophthora</taxon>
    </lineage>
</organism>
<dbReference type="Proteomes" id="UP000792063">
    <property type="component" value="Unassembled WGS sequence"/>
</dbReference>
<evidence type="ECO:0000313" key="5">
    <source>
        <dbReference type="EMBL" id="KAG2524293.1"/>
    </source>
</evidence>
<dbReference type="InterPro" id="IPR045063">
    <property type="entry name" value="Dynamin_N"/>
</dbReference>
<dbReference type="AlphaFoldDB" id="A0A3R7GBY0"/>
<reference evidence="5" key="1">
    <citation type="journal article" date="2015" name="Genom Data">
        <title>Genome sequences of six Phytophthora species associated with forests in New Zealand.</title>
        <authorList>
            <person name="Studholme D.J."/>
            <person name="McDougal R.L."/>
            <person name="Sambles C."/>
            <person name="Hansen E."/>
            <person name="Hardy G."/>
            <person name="Grant M."/>
            <person name="Ganley R.J."/>
            <person name="Williams N.M."/>
        </authorList>
    </citation>
    <scope>NUCLEOTIDE SEQUENCE</scope>
    <source>
        <strain evidence="5">NZFS 3630</strain>
    </source>
</reference>
<gene>
    <name evidence="6" type="ORF">BBI17_005906</name>
    <name evidence="7" type="ORF">BBO99_00005874</name>
    <name evidence="5" type="ORF">JM18_005163</name>
</gene>
<evidence type="ECO:0000259" key="4">
    <source>
        <dbReference type="PROSITE" id="PS51718"/>
    </source>
</evidence>
<dbReference type="InterPro" id="IPR030381">
    <property type="entry name" value="G_DYNAMIN_dom"/>
</dbReference>
<dbReference type="Pfam" id="PF01031">
    <property type="entry name" value="Dynamin_M"/>
    <property type="match status" value="1"/>
</dbReference>
<dbReference type="EMBL" id="MAYM02000140">
    <property type="protein sequence ID" value="RLN45721.1"/>
    <property type="molecule type" value="Genomic_DNA"/>
</dbReference>
<dbReference type="InterPro" id="IPR022812">
    <property type="entry name" value="Dynamin"/>
</dbReference>
<dbReference type="Proteomes" id="UP000285883">
    <property type="component" value="Unassembled WGS sequence"/>
</dbReference>
<dbReference type="GO" id="GO:0005525">
    <property type="term" value="F:GTP binding"/>
    <property type="evidence" value="ECO:0007669"/>
    <property type="project" value="InterPro"/>
</dbReference>
<dbReference type="GO" id="GO:0003924">
    <property type="term" value="F:GTPase activity"/>
    <property type="evidence" value="ECO:0007669"/>
    <property type="project" value="InterPro"/>
</dbReference>
<dbReference type="EMBL" id="MBDN02000183">
    <property type="protein sequence ID" value="RLN78565.1"/>
    <property type="molecule type" value="Genomic_DNA"/>
</dbReference>
<dbReference type="InterPro" id="IPR020850">
    <property type="entry name" value="GED_dom"/>
</dbReference>
<dbReference type="PANTHER" id="PTHR11566:SF21">
    <property type="entry name" value="DYNAMIN RELATED PROTEIN 1, ISOFORM A"/>
    <property type="match status" value="1"/>
</dbReference>
<sequence>MKLKMDHKLFDRLRSDEDQRKLVDKLREIGLDQYVELPQIAVMGDTSSGKSSLLSAISGVSFPSADQLTTRCPTQLILTNADTFRGNVRLVRFQVDNESSTGENLFDTGEDKEALTCLGDVPGAITKLTKKLVDEGQYISDDQIVVEMSGPELPNLTLTDLPGLVRTVGDHEDENIIPRVRNMVNRYMSQERTIIIAVVPANVDMHNTEILQAAQEADPNGTRTIAVVTKVDLVDAGAEQAVHDLLLNKKKKMHLGYHAVKCRSQRELTKGTTIEKGISNEIAFFGKHEYWRRLPTELWGVLELSGRLVTILQDNIRRSLPKVISEINARLAVAQKEVSRIGVPLESLGAQRQQLGKWVNQYLRQIEAVMNGHYVQQTVRTWERPALQLLEHYYTQTTLISHRLAAMVLGDTGNTRVEQFINTTADRVLGVLEAAARQELKLLLQYESRPYTQDQRLYEELDKLRQRALRSRLEEAFPPANAHGLVSLTDVARTLGGVSVGQFTLSSVDREALEMEIALQAYLDVASHRFVDVVPMKLNGMILCSFFREMESEFLSITTDKKVGELLQESDGEAARRQHLFDRINTLEKAKCVIESSVPMPAPFY</sequence>
<protein>
    <recommendedName>
        <fullName evidence="10">GED domain-containing protein</fullName>
    </recommendedName>
</protein>
<evidence type="ECO:0000313" key="9">
    <source>
        <dbReference type="Proteomes" id="UP000285883"/>
    </source>
</evidence>
<keyword evidence="1" id="KW-0547">Nucleotide-binding</keyword>
<dbReference type="InterPro" id="IPR001401">
    <property type="entry name" value="Dynamin_GTPase"/>
</dbReference>
<dbReference type="SUPFAM" id="SSF52540">
    <property type="entry name" value="P-loop containing nucleoside triphosphate hydrolases"/>
    <property type="match status" value="1"/>
</dbReference>
<dbReference type="PROSITE" id="PS51718">
    <property type="entry name" value="G_DYNAMIN_2"/>
    <property type="match status" value="1"/>
</dbReference>
<evidence type="ECO:0000256" key="2">
    <source>
        <dbReference type="ARBA" id="ARBA00023134"/>
    </source>
</evidence>
<dbReference type="GO" id="GO:0008017">
    <property type="term" value="F:microtubule binding"/>
    <property type="evidence" value="ECO:0007669"/>
    <property type="project" value="TreeGrafter"/>
</dbReference>
<feature type="domain" description="GED" evidence="3">
    <location>
        <begin position="512"/>
        <end position="602"/>
    </location>
</feature>
<dbReference type="EMBL" id="JPWU03000159">
    <property type="protein sequence ID" value="KAG2524293.1"/>
    <property type="molecule type" value="Genomic_DNA"/>
</dbReference>
<feature type="domain" description="Dynamin-type G" evidence="4">
    <location>
        <begin position="34"/>
        <end position="321"/>
    </location>
</feature>
<evidence type="ECO:0000313" key="7">
    <source>
        <dbReference type="EMBL" id="RLN78565.1"/>
    </source>
</evidence>
<dbReference type="CDD" id="cd08771">
    <property type="entry name" value="DLP_1"/>
    <property type="match status" value="1"/>
</dbReference>
<dbReference type="SMART" id="SM00053">
    <property type="entry name" value="DYNc"/>
    <property type="match status" value="1"/>
</dbReference>
<proteinExistence type="predicted"/>
<evidence type="ECO:0000313" key="8">
    <source>
        <dbReference type="Proteomes" id="UP000285624"/>
    </source>
</evidence>
<dbReference type="GO" id="GO:0005737">
    <property type="term" value="C:cytoplasm"/>
    <property type="evidence" value="ECO:0007669"/>
    <property type="project" value="TreeGrafter"/>
</dbReference>
<dbReference type="PROSITE" id="PS51388">
    <property type="entry name" value="GED"/>
    <property type="match status" value="1"/>
</dbReference>
<keyword evidence="8" id="KW-1185">Reference proteome</keyword>
<evidence type="ECO:0000256" key="1">
    <source>
        <dbReference type="ARBA" id="ARBA00022741"/>
    </source>
</evidence>
<dbReference type="Gene3D" id="1.20.120.1240">
    <property type="entry name" value="Dynamin, middle domain"/>
    <property type="match status" value="1"/>
</dbReference>
<evidence type="ECO:0000313" key="6">
    <source>
        <dbReference type="EMBL" id="RLN45721.1"/>
    </source>
</evidence>
<dbReference type="InterPro" id="IPR003130">
    <property type="entry name" value="GED"/>
</dbReference>
<reference evidence="5" key="3">
    <citation type="submission" date="2020-06" db="EMBL/GenBank/DDBJ databases">
        <authorList>
            <person name="Studholme D.J."/>
        </authorList>
    </citation>
    <scope>NUCLEOTIDE SEQUENCE</scope>
    <source>
        <strain evidence="5">NZFS 3630</strain>
    </source>
</reference>
<dbReference type="InterPro" id="IPR027417">
    <property type="entry name" value="P-loop_NTPase"/>
</dbReference>
<dbReference type="Gene3D" id="3.40.50.300">
    <property type="entry name" value="P-loop containing nucleotide triphosphate hydrolases"/>
    <property type="match status" value="1"/>
</dbReference>
<reference evidence="8 9" key="2">
    <citation type="submission" date="2018-07" db="EMBL/GenBank/DDBJ databases">
        <title>Genome sequencing of oomycete isolates from Chile give support for New Zealand origin for Phytophthora kernoviae and make available the first Nothophytophthora sp. genome.</title>
        <authorList>
            <person name="Studholme D.J."/>
            <person name="Sanfuentes E."/>
            <person name="Panda P."/>
            <person name="Hill R."/>
            <person name="Sambles C."/>
            <person name="Grant M."/>
            <person name="Williams N.M."/>
            <person name="Mcdougal R.L."/>
        </authorList>
    </citation>
    <scope>NUCLEOTIDE SEQUENCE [LARGE SCALE GENOMIC DNA]</scope>
    <source>
        <strain evidence="6">Chile2</strain>
        <strain evidence="7">Chile4</strain>
    </source>
</reference>
<comment type="caution">
    <text evidence="6">The sequence shown here is derived from an EMBL/GenBank/DDBJ whole genome shotgun (WGS) entry which is preliminary data.</text>
</comment>
<dbReference type="PRINTS" id="PR00195">
    <property type="entry name" value="DYNAMIN"/>
</dbReference>